<organism evidence="1 2">
    <name type="scientific">Pseudomonas syringae</name>
    <dbReference type="NCBI Taxonomy" id="317"/>
    <lineage>
        <taxon>Bacteria</taxon>
        <taxon>Pseudomonadati</taxon>
        <taxon>Pseudomonadota</taxon>
        <taxon>Gammaproteobacteria</taxon>
        <taxon>Pseudomonadales</taxon>
        <taxon>Pseudomonadaceae</taxon>
        <taxon>Pseudomonas</taxon>
    </lineage>
</organism>
<reference evidence="1 2" key="1">
    <citation type="submission" date="2017-11" db="EMBL/GenBank/DDBJ databases">
        <authorList>
            <person name="Han C.G."/>
        </authorList>
    </citation>
    <scope>NUCLEOTIDE SEQUENCE [LARGE SCALE GENOMIC DNA]</scope>
    <source>
        <strain evidence="1">CFBP3840</strain>
    </source>
</reference>
<dbReference type="Proteomes" id="UP000238095">
    <property type="component" value="Chromosome 1"/>
</dbReference>
<sequence>MHPYIYLWMPLPAIPTFSVNAPGTENPRHEGIIASKAGPAAESGPNHVSSIGCCFISL</sequence>
<gene>
    <name evidence="1" type="ORF">CFBP3840_02632</name>
</gene>
<evidence type="ECO:0000313" key="1">
    <source>
        <dbReference type="EMBL" id="SOS39677.1"/>
    </source>
</evidence>
<dbReference type="EMBL" id="LT963409">
    <property type="protein sequence ID" value="SOS39677.1"/>
    <property type="molecule type" value="Genomic_DNA"/>
</dbReference>
<evidence type="ECO:0000313" key="2">
    <source>
        <dbReference type="Proteomes" id="UP000238095"/>
    </source>
</evidence>
<dbReference type="AlphaFoldDB" id="A0A2K4WUU5"/>
<proteinExistence type="predicted"/>
<protein>
    <submittedName>
        <fullName evidence="1">Uncharacterized protein</fullName>
    </submittedName>
</protein>
<accession>A0A2K4WUU5</accession>
<name>A0A2K4WUU5_PSESX</name>